<protein>
    <submittedName>
        <fullName evidence="1">Uncharacterized protein</fullName>
    </submittedName>
</protein>
<proteinExistence type="predicted"/>
<organism evidence="1 2">
    <name type="scientific">Brevibacterium paucivorans</name>
    <dbReference type="NCBI Taxonomy" id="170994"/>
    <lineage>
        <taxon>Bacteria</taxon>
        <taxon>Bacillati</taxon>
        <taxon>Actinomycetota</taxon>
        <taxon>Actinomycetes</taxon>
        <taxon>Micrococcales</taxon>
        <taxon>Brevibacteriaceae</taxon>
        <taxon>Brevibacterium</taxon>
    </lineage>
</organism>
<dbReference type="EMBL" id="PNHK01000001">
    <property type="protein sequence ID" value="PMD06076.1"/>
    <property type="molecule type" value="Genomic_DNA"/>
</dbReference>
<evidence type="ECO:0000313" key="1">
    <source>
        <dbReference type="EMBL" id="PMD06076.1"/>
    </source>
</evidence>
<name>A0A2N6VPM4_9MICO</name>
<dbReference type="Gene3D" id="3.40.50.720">
    <property type="entry name" value="NAD(P)-binding Rossmann-like Domain"/>
    <property type="match status" value="1"/>
</dbReference>
<dbReference type="Proteomes" id="UP000235598">
    <property type="component" value="Unassembled WGS sequence"/>
</dbReference>
<accession>A0A2N6VPM4</accession>
<sequence>MLMFNRSVPLVWRSSSCLQIGIDDPVLIDGLSTADRELIELIKMGISPEVLADKASHVGLTHERTASLLNLLEESQALVPRVQLHTTPVTYQVDAVAHSRRANPSEFMVALKKQKVVCVGPLAPELSKLLSACGFNVTSATSLLQAKVRDGSIVVLTSVWVPDLMGARSLHDSGTQHVSVCVQQEQATVTHVVCPSLTPCITCLTHYIIDVDDDWMTGWRGLREQAPSARRVDPLLAWSSLVTCARVLREYVLQDFTIPHTHRVDLAGDVSTSVAQFHTACDCRVAQVLEDLTASSMSSPN</sequence>
<dbReference type="OrthoDB" id="4426339at2"/>
<dbReference type="AlphaFoldDB" id="A0A2N6VPM4"/>
<dbReference type="RefSeq" id="WP_102237731.1">
    <property type="nucleotide sequence ID" value="NZ_BAAAIM010000007.1"/>
</dbReference>
<gene>
    <name evidence="1" type="ORF">CJ199_01360</name>
</gene>
<comment type="caution">
    <text evidence="1">The sequence shown here is derived from an EMBL/GenBank/DDBJ whole genome shotgun (WGS) entry which is preliminary data.</text>
</comment>
<evidence type="ECO:0000313" key="2">
    <source>
        <dbReference type="Proteomes" id="UP000235598"/>
    </source>
</evidence>
<reference evidence="1 2" key="1">
    <citation type="submission" date="2017-09" db="EMBL/GenBank/DDBJ databases">
        <title>Bacterial strain isolated from the female urinary microbiota.</title>
        <authorList>
            <person name="Thomas-White K."/>
            <person name="Kumar N."/>
            <person name="Forster S."/>
            <person name="Putonti C."/>
            <person name="Lawley T."/>
            <person name="Wolfe A.J."/>
        </authorList>
    </citation>
    <scope>NUCLEOTIDE SEQUENCE [LARGE SCALE GENOMIC DNA]</scope>
    <source>
        <strain evidence="1 2">UMB1301</strain>
    </source>
</reference>